<dbReference type="OrthoDB" id="9791120at2"/>
<dbReference type="AlphaFoldDB" id="A0A368LLB7"/>
<evidence type="ECO:0000313" key="2">
    <source>
        <dbReference type="EMBL" id="RCS72313.1"/>
    </source>
</evidence>
<evidence type="ECO:0008006" key="4">
    <source>
        <dbReference type="Google" id="ProtNLM"/>
    </source>
</evidence>
<evidence type="ECO:0000313" key="3">
    <source>
        <dbReference type="Proteomes" id="UP000252479"/>
    </source>
</evidence>
<feature type="transmembrane region" description="Helical" evidence="1">
    <location>
        <begin position="146"/>
        <end position="165"/>
    </location>
</feature>
<dbReference type="GeneID" id="303187488"/>
<comment type="caution">
    <text evidence="2">The sequence shown here is derived from an EMBL/GenBank/DDBJ whole genome shotgun (WGS) entry which is preliminary data.</text>
</comment>
<feature type="transmembrane region" description="Helical" evidence="1">
    <location>
        <begin position="52"/>
        <end position="70"/>
    </location>
</feature>
<feature type="transmembrane region" description="Helical" evidence="1">
    <location>
        <begin position="77"/>
        <end position="98"/>
    </location>
</feature>
<accession>A0A368LLB7</accession>
<organism evidence="2 3">
    <name type="scientific">Vibrio casei</name>
    <dbReference type="NCBI Taxonomy" id="673372"/>
    <lineage>
        <taxon>Bacteria</taxon>
        <taxon>Pseudomonadati</taxon>
        <taxon>Pseudomonadota</taxon>
        <taxon>Gammaproteobacteria</taxon>
        <taxon>Vibrionales</taxon>
        <taxon>Vibrionaceae</taxon>
        <taxon>Vibrio</taxon>
    </lineage>
</organism>
<evidence type="ECO:0000256" key="1">
    <source>
        <dbReference type="SAM" id="Phobius"/>
    </source>
</evidence>
<dbReference type="RefSeq" id="WP_086960432.1">
    <property type="nucleotide sequence ID" value="NZ_AP018680.1"/>
</dbReference>
<reference evidence="2 3" key="1">
    <citation type="journal article" date="2017" name="Elife">
        <title>Extensive horizontal gene transfer in cheese-associated bacteria.</title>
        <authorList>
            <person name="Bonham K.S."/>
            <person name="Wolfe B.E."/>
            <person name="Dutton R.J."/>
        </authorList>
    </citation>
    <scope>NUCLEOTIDE SEQUENCE [LARGE SCALE GENOMIC DNA]</scope>
    <source>
        <strain evidence="2 3">JB196</strain>
    </source>
</reference>
<keyword evidence="1" id="KW-0812">Transmembrane</keyword>
<sequence length="178" mass="19653">MKPYFTLKNALSVVIAFIFIQSMFFKFAEAPETVYIFTTLGKWAGLSWFGQYGGYLVGIVELIASILLFTRWHGFGALLSLGVISGAIVFHLFTPLGIAMPTYGGSLLAGSDEAIQALAASTTEVKYNITIGDQLYIPIEFDHGTLFIMACIVWISAFVLIVRQLKDPQSTLRKVLNR</sequence>
<protein>
    <recommendedName>
        <fullName evidence="4">DUF417 family protein</fullName>
    </recommendedName>
</protein>
<dbReference type="EMBL" id="QPGL01000001">
    <property type="protein sequence ID" value="RCS72313.1"/>
    <property type="molecule type" value="Genomic_DNA"/>
</dbReference>
<keyword evidence="1" id="KW-1133">Transmembrane helix</keyword>
<proteinExistence type="predicted"/>
<dbReference type="Proteomes" id="UP000252479">
    <property type="component" value="Unassembled WGS sequence"/>
</dbReference>
<keyword evidence="1" id="KW-0472">Membrane</keyword>
<name>A0A368LLB7_9VIBR</name>
<keyword evidence="3" id="KW-1185">Reference proteome</keyword>
<gene>
    <name evidence="2" type="ORF">CIK83_01085</name>
</gene>